<dbReference type="AlphaFoldDB" id="A0A814EVG7"/>
<feature type="compositionally biased region" description="Low complexity" evidence="7">
    <location>
        <begin position="34"/>
        <end position="43"/>
    </location>
</feature>
<dbReference type="GO" id="GO:0005829">
    <property type="term" value="C:cytosol"/>
    <property type="evidence" value="ECO:0007669"/>
    <property type="project" value="TreeGrafter"/>
</dbReference>
<dbReference type="FunFam" id="1.10.510.10:FF:000571">
    <property type="entry name" value="Maternal embryonic leucine zipper kinase"/>
    <property type="match status" value="1"/>
</dbReference>
<keyword evidence="1" id="KW-0597">Phosphoprotein</keyword>
<feature type="compositionally biased region" description="Polar residues" evidence="7">
    <location>
        <begin position="22"/>
        <end position="33"/>
    </location>
</feature>
<keyword evidence="3 6" id="KW-0547">Nucleotide-binding</keyword>
<dbReference type="Pfam" id="PF00069">
    <property type="entry name" value="Pkinase"/>
    <property type="match status" value="1"/>
</dbReference>
<evidence type="ECO:0000256" key="4">
    <source>
        <dbReference type="ARBA" id="ARBA00022833"/>
    </source>
</evidence>
<dbReference type="Gene3D" id="2.30.29.30">
    <property type="entry name" value="Pleckstrin-homology domain (PH domain)/Phosphotyrosine-binding domain (PTB)"/>
    <property type="match status" value="1"/>
</dbReference>
<dbReference type="SUPFAM" id="SSF50729">
    <property type="entry name" value="PH domain-like"/>
    <property type="match status" value="1"/>
</dbReference>
<keyword evidence="4" id="KW-0862">Zinc</keyword>
<dbReference type="PROSITE" id="PS50081">
    <property type="entry name" value="ZF_DAG_PE_2"/>
    <property type="match status" value="2"/>
</dbReference>
<evidence type="ECO:0000313" key="11">
    <source>
        <dbReference type="Proteomes" id="UP000663879"/>
    </source>
</evidence>
<organism evidence="10 11">
    <name type="scientific">Brachionus calyciflorus</name>
    <dbReference type="NCBI Taxonomy" id="104777"/>
    <lineage>
        <taxon>Eukaryota</taxon>
        <taxon>Metazoa</taxon>
        <taxon>Spiralia</taxon>
        <taxon>Gnathifera</taxon>
        <taxon>Rotifera</taxon>
        <taxon>Eurotatoria</taxon>
        <taxon>Monogononta</taxon>
        <taxon>Pseudotrocha</taxon>
        <taxon>Ploima</taxon>
        <taxon>Brachionidae</taxon>
        <taxon>Brachionus</taxon>
    </lineage>
</organism>
<dbReference type="SMART" id="SM00220">
    <property type="entry name" value="S_TKc"/>
    <property type="match status" value="1"/>
</dbReference>
<evidence type="ECO:0000256" key="5">
    <source>
        <dbReference type="ARBA" id="ARBA00022840"/>
    </source>
</evidence>
<evidence type="ECO:0008006" key="12">
    <source>
        <dbReference type="Google" id="ProtNLM"/>
    </source>
</evidence>
<dbReference type="InterPro" id="IPR000719">
    <property type="entry name" value="Prot_kinase_dom"/>
</dbReference>
<dbReference type="InterPro" id="IPR017441">
    <property type="entry name" value="Protein_kinase_ATP_BS"/>
</dbReference>
<feature type="domain" description="Phorbol-ester/DAG-type" evidence="9">
    <location>
        <begin position="228"/>
        <end position="281"/>
    </location>
</feature>
<dbReference type="Proteomes" id="UP000663879">
    <property type="component" value="Unassembled WGS sequence"/>
</dbReference>
<evidence type="ECO:0000259" key="8">
    <source>
        <dbReference type="PROSITE" id="PS50011"/>
    </source>
</evidence>
<dbReference type="GO" id="GO:0008270">
    <property type="term" value="F:zinc ion binding"/>
    <property type="evidence" value="ECO:0007669"/>
    <property type="project" value="UniProtKB-KW"/>
</dbReference>
<comment type="caution">
    <text evidence="10">The sequence shown here is derived from an EMBL/GenBank/DDBJ whole genome shotgun (WGS) entry which is preliminary data.</text>
</comment>
<dbReference type="PANTHER" id="PTHR22968">
    <property type="entry name" value="PROTEIN KINASE C, MU"/>
    <property type="match status" value="1"/>
</dbReference>
<feature type="region of interest" description="Disordered" evidence="7">
    <location>
        <begin position="292"/>
        <end position="346"/>
    </location>
</feature>
<name>A0A814EVG7_9BILA</name>
<dbReference type="PANTHER" id="PTHR22968:SF24">
    <property type="entry name" value="SERINE_THREONINE-PROTEIN KINASE"/>
    <property type="match status" value="1"/>
</dbReference>
<dbReference type="SUPFAM" id="SSF57889">
    <property type="entry name" value="Cysteine-rich domain"/>
    <property type="match status" value="2"/>
</dbReference>
<dbReference type="InterPro" id="IPR011993">
    <property type="entry name" value="PH-like_dom_sf"/>
</dbReference>
<accession>A0A814EVG7</accession>
<proteinExistence type="predicted"/>
<dbReference type="SMART" id="SM00109">
    <property type="entry name" value="C1"/>
    <property type="match status" value="2"/>
</dbReference>
<evidence type="ECO:0000256" key="6">
    <source>
        <dbReference type="PROSITE-ProRule" id="PRU10141"/>
    </source>
</evidence>
<dbReference type="GO" id="GO:0016020">
    <property type="term" value="C:membrane"/>
    <property type="evidence" value="ECO:0007669"/>
    <property type="project" value="UniProtKB-SubCell"/>
</dbReference>
<sequence length="797" mass="91748">MTSSNESLFDKIFRKNKKSGIITGSTTSKNGKASSSSSSSFNNDNDEISDSRYVKTISHTPNNSYPINIQNSNSLYETSTAYDCVGSFDSNTSNNSSVNLRNNLNYDLSTIREEDSNRLTMEISTNSNQVPDISIEDVLHQCKVNNYYTPTFCDFCGKLLVGLFKQGLKCQVCELNFHKHCIPVMPRICNKQLNIMIAKQGSNANSTKSSNLLNKFIFAETEKQIELEHTFIKRKAFTASPYASICEVCQSRIINEKSYLECKDCQISVHAKCKEKTKKNCKPIEIDDEEDAMSISTSKMSIDGSDSESDDVPEMHSLDDSNDTGEVPDQDSKKHFRPRQQRRTQIGLQRISQRVKKTSGYFWSGHMYYYTNKNIEPITHYWKLDSKSITIYDSYRLEKKLNEIPIESIKIAKLSGLHLNNKDENQINDQKCLFVLKTDVEIFFCGMGSVDQNSSMNVLARNFYNIFKMVYLPYANRHGKRVSIKISAPKYEEKSLNEEYTINPQDLLGSGQFGQVYGGICKATRQPVAIKVIDKTRFKDFHAETSIFQNEITILYNVQHPGIVKLFALFDEVDQLYIVTEKLSTDMLEMILNKKPPRLSERVSKFIIYQILIALNKLHDRNIAHCDLKPENILLVENTEFPQVKICDFGYAKIIGENSFRRSMVGTPAYSPPELKQKRLYNNSIDMWSMGVIVYVSLSGTFPFEEDRDIYEQIMNSNFMFPEDPWRLVSKSAIDLINHFLQVKIDRRMSVNKALQHQWFSEDFQLYLDLLDLEKRVGQKWLTTKTQEDKWTQSIHL</sequence>
<evidence type="ECO:0000313" key="10">
    <source>
        <dbReference type="EMBL" id="CAF0974582.1"/>
    </source>
</evidence>
<dbReference type="GO" id="GO:0004697">
    <property type="term" value="F:diacylglycerol-dependent serine/threonine kinase activity"/>
    <property type="evidence" value="ECO:0007669"/>
    <property type="project" value="UniProtKB-EC"/>
</dbReference>
<dbReference type="InterPro" id="IPR008271">
    <property type="entry name" value="Ser/Thr_kinase_AS"/>
</dbReference>
<dbReference type="PROSITE" id="PS00108">
    <property type="entry name" value="PROTEIN_KINASE_ST"/>
    <property type="match status" value="1"/>
</dbReference>
<evidence type="ECO:0000256" key="2">
    <source>
        <dbReference type="ARBA" id="ARBA00022723"/>
    </source>
</evidence>
<dbReference type="Pfam" id="PF00130">
    <property type="entry name" value="C1_1"/>
    <property type="match status" value="2"/>
</dbReference>
<feature type="domain" description="Phorbol-ester/DAG-type" evidence="9">
    <location>
        <begin position="139"/>
        <end position="189"/>
    </location>
</feature>
<feature type="compositionally biased region" description="Acidic residues" evidence="7">
    <location>
        <begin position="320"/>
        <end position="329"/>
    </location>
</feature>
<feature type="domain" description="Protein kinase" evidence="8">
    <location>
        <begin position="502"/>
        <end position="760"/>
    </location>
</feature>
<gene>
    <name evidence="10" type="ORF">OXX778_LOCUS15100</name>
</gene>
<dbReference type="PROSITE" id="PS00107">
    <property type="entry name" value="PROTEIN_KINASE_ATP"/>
    <property type="match status" value="1"/>
</dbReference>
<dbReference type="GO" id="GO:0035556">
    <property type="term" value="P:intracellular signal transduction"/>
    <property type="evidence" value="ECO:0007669"/>
    <property type="project" value="TreeGrafter"/>
</dbReference>
<dbReference type="OrthoDB" id="10252171at2759"/>
<evidence type="ECO:0000256" key="1">
    <source>
        <dbReference type="ARBA" id="ARBA00022553"/>
    </source>
</evidence>
<dbReference type="GO" id="GO:0005524">
    <property type="term" value="F:ATP binding"/>
    <property type="evidence" value="ECO:0007669"/>
    <property type="project" value="UniProtKB-UniRule"/>
</dbReference>
<evidence type="ECO:0000256" key="7">
    <source>
        <dbReference type="SAM" id="MobiDB-lite"/>
    </source>
</evidence>
<evidence type="ECO:0000259" key="9">
    <source>
        <dbReference type="PROSITE" id="PS50081"/>
    </source>
</evidence>
<feature type="binding site" evidence="6">
    <location>
        <position position="531"/>
    </location>
    <ligand>
        <name>ATP</name>
        <dbReference type="ChEBI" id="CHEBI:30616"/>
    </ligand>
</feature>
<protein>
    <recommendedName>
        <fullName evidence="12">Protein kinase C</fullName>
    </recommendedName>
</protein>
<dbReference type="InterPro" id="IPR046349">
    <property type="entry name" value="C1-like_sf"/>
</dbReference>
<feature type="region of interest" description="Disordered" evidence="7">
    <location>
        <begin position="20"/>
        <end position="47"/>
    </location>
</feature>
<dbReference type="SUPFAM" id="SSF56112">
    <property type="entry name" value="Protein kinase-like (PK-like)"/>
    <property type="match status" value="1"/>
</dbReference>
<keyword evidence="5 6" id="KW-0067">ATP-binding</keyword>
<reference evidence="10" key="1">
    <citation type="submission" date="2021-02" db="EMBL/GenBank/DDBJ databases">
        <authorList>
            <person name="Nowell W R."/>
        </authorList>
    </citation>
    <scope>NUCLEOTIDE SEQUENCE</scope>
    <source>
        <strain evidence="10">Ploen Becks lab</strain>
    </source>
</reference>
<dbReference type="GO" id="GO:0007200">
    <property type="term" value="P:phospholipase C-activating G protein-coupled receptor signaling pathway"/>
    <property type="evidence" value="ECO:0007669"/>
    <property type="project" value="TreeGrafter"/>
</dbReference>
<dbReference type="PROSITE" id="PS50011">
    <property type="entry name" value="PROTEIN_KINASE_DOM"/>
    <property type="match status" value="1"/>
</dbReference>
<keyword evidence="11" id="KW-1185">Reference proteome</keyword>
<dbReference type="InterPro" id="IPR002219">
    <property type="entry name" value="PKC_DAG/PE"/>
</dbReference>
<dbReference type="Gene3D" id="1.10.510.10">
    <property type="entry name" value="Transferase(Phosphotransferase) domain 1"/>
    <property type="match status" value="1"/>
</dbReference>
<dbReference type="EMBL" id="CAJNOC010003251">
    <property type="protein sequence ID" value="CAF0974582.1"/>
    <property type="molecule type" value="Genomic_DNA"/>
</dbReference>
<dbReference type="InterPro" id="IPR011009">
    <property type="entry name" value="Kinase-like_dom_sf"/>
</dbReference>
<dbReference type="Gene3D" id="3.30.60.20">
    <property type="match status" value="2"/>
</dbReference>
<keyword evidence="2" id="KW-0479">Metal-binding</keyword>
<evidence type="ECO:0000256" key="3">
    <source>
        <dbReference type="ARBA" id="ARBA00022741"/>
    </source>
</evidence>